<keyword evidence="2" id="KW-0648">Protein biosynthesis</keyword>
<gene>
    <name evidence="4" type="ORF">LBLM1_01965</name>
</gene>
<evidence type="ECO:0000256" key="2">
    <source>
        <dbReference type="ARBA" id="ARBA00022917"/>
    </source>
</evidence>
<accession>A0A0D4CJ71</accession>
<dbReference type="OrthoDB" id="9798587at2"/>
<dbReference type="GO" id="GO:0002161">
    <property type="term" value="F:aminoacyl-tRNA deacylase activity"/>
    <property type="evidence" value="ECO:0007669"/>
    <property type="project" value="InterPro"/>
</dbReference>
<dbReference type="HOGENOM" id="CLU_104635_0_0_9"/>
<organism evidence="4 5">
    <name type="scientific">Limosilactobacillus mucosae LM1</name>
    <dbReference type="NCBI Taxonomy" id="1130798"/>
    <lineage>
        <taxon>Bacteria</taxon>
        <taxon>Bacillati</taxon>
        <taxon>Bacillota</taxon>
        <taxon>Bacilli</taxon>
        <taxon>Lactobacillales</taxon>
        <taxon>Lactobacillaceae</taxon>
        <taxon>Limosilactobacillus</taxon>
    </lineage>
</organism>
<dbReference type="EMBL" id="CP011013">
    <property type="protein sequence ID" value="AJT49970.1"/>
    <property type="molecule type" value="Genomic_DNA"/>
</dbReference>
<evidence type="ECO:0000256" key="1">
    <source>
        <dbReference type="ARBA" id="ARBA00010201"/>
    </source>
</evidence>
<evidence type="ECO:0000313" key="5">
    <source>
        <dbReference type="Proteomes" id="UP000003645"/>
    </source>
</evidence>
<dbReference type="PANTHER" id="PTHR31423">
    <property type="entry name" value="YBAK DOMAIN-CONTAINING PROTEIN"/>
    <property type="match status" value="1"/>
</dbReference>
<evidence type="ECO:0000259" key="3">
    <source>
        <dbReference type="Pfam" id="PF04073"/>
    </source>
</evidence>
<dbReference type="Gene3D" id="3.90.960.10">
    <property type="entry name" value="YbaK/aminoacyl-tRNA synthetase-associated domain"/>
    <property type="match status" value="1"/>
</dbReference>
<protein>
    <submittedName>
        <fullName evidence="4">Prolyl-tRNA synthetase</fullName>
    </submittedName>
</protein>
<proteinExistence type="inferred from homology"/>
<feature type="domain" description="YbaK/aminoacyl-tRNA synthetase-associated" evidence="3">
    <location>
        <begin position="27"/>
        <end position="149"/>
    </location>
</feature>
<dbReference type="Pfam" id="PF04073">
    <property type="entry name" value="tRNA_edit"/>
    <property type="match status" value="1"/>
</dbReference>
<dbReference type="PANTHER" id="PTHR31423:SF3">
    <property type="entry name" value="PROLYL-TRNA SYNTHETASE ASSOCIATED DOMAIN-CONTAINING PROTEIN 1-RELATED"/>
    <property type="match status" value="1"/>
</dbReference>
<evidence type="ECO:0000313" key="4">
    <source>
        <dbReference type="EMBL" id="AJT49970.1"/>
    </source>
</evidence>
<keyword evidence="4" id="KW-0030">Aminoacyl-tRNA synthetase</keyword>
<dbReference type="InterPro" id="IPR040285">
    <property type="entry name" value="ProX/PRXD1"/>
</dbReference>
<dbReference type="GO" id="GO:0004812">
    <property type="term" value="F:aminoacyl-tRNA ligase activity"/>
    <property type="evidence" value="ECO:0007669"/>
    <property type="project" value="UniProtKB-KW"/>
</dbReference>
<dbReference type="KEGG" id="lmu:LBLM1_01965"/>
<keyword evidence="5" id="KW-1185">Reference proteome</keyword>
<dbReference type="InterPro" id="IPR007214">
    <property type="entry name" value="YbaK/aa-tRNA-synth-assoc-dom"/>
</dbReference>
<dbReference type="SUPFAM" id="SSF55826">
    <property type="entry name" value="YbaK/ProRS associated domain"/>
    <property type="match status" value="1"/>
</dbReference>
<comment type="similarity">
    <text evidence="1">Belongs to the PRORSD1 family.</text>
</comment>
<dbReference type="CDD" id="cd04335">
    <property type="entry name" value="PrdX_deacylase"/>
    <property type="match status" value="1"/>
</dbReference>
<dbReference type="InterPro" id="IPR036754">
    <property type="entry name" value="YbaK/aa-tRNA-synt-asso_dom_sf"/>
</dbReference>
<name>A0A0D4CJ71_LIMMU</name>
<sequence>MEENEKKIQDVLAKLDERQINYEMQRHPAVDRIDQIADLNLIHPETAAKNLFLRDDKHQHYYLVSIMPQKRVDLKAFRKEIGARHLSFASAEDMEKYLALRPGSVTPMGALNDTEHQVQVYLDQDFQGGLIGVHANANTATVWLDADVLSAFLTEYGCRVAYAAI</sequence>
<dbReference type="GO" id="GO:0006412">
    <property type="term" value="P:translation"/>
    <property type="evidence" value="ECO:0007669"/>
    <property type="project" value="UniProtKB-KW"/>
</dbReference>
<keyword evidence="4" id="KW-0436">Ligase</keyword>
<dbReference type="AlphaFoldDB" id="A0A0D4CJ71"/>
<dbReference type="Proteomes" id="UP000003645">
    <property type="component" value="Chromosome"/>
</dbReference>
<dbReference type="RefSeq" id="WP_006499922.1">
    <property type="nucleotide sequence ID" value="NZ_CP011013.1"/>
</dbReference>
<reference evidence="4 5" key="1">
    <citation type="journal article" date="2012" name="J. Bacteriol.">
        <title>Genome sequence of Lactobacillus mucosae LM1, isolated from piglet feces.</title>
        <authorList>
            <person name="Lee J.H."/>
            <person name="Valeriano V.D."/>
            <person name="Shin Y.R."/>
            <person name="Chae J.P."/>
            <person name="Kim G.B."/>
            <person name="Ham J.S."/>
            <person name="Chun J."/>
            <person name="Kang D.K."/>
        </authorList>
    </citation>
    <scope>NUCLEOTIDE SEQUENCE [LARGE SCALE GENOMIC DNA]</scope>
    <source>
        <strain evidence="4 5">LM1</strain>
    </source>
</reference>